<sequence>MKEQVGKLENILAYDVLDEAMDVSAVQEQDENNGSRSFLWRNKMEKLLLLEGKLFFSKRLVHPEIDDVADRVQSTVMKKNNMERLTTITFLEFKGLADAAAVSNCKFHFDSSWAKKEIMSKKAPNHSESCFMGF</sequence>
<proteinExistence type="predicted"/>
<evidence type="ECO:0000313" key="2">
    <source>
        <dbReference type="Proteomes" id="UP000008068"/>
    </source>
</evidence>
<name>G0PMG8_CAEBE</name>
<dbReference type="EMBL" id="GL381373">
    <property type="protein sequence ID" value="EGT37292.1"/>
    <property type="molecule type" value="Genomic_DNA"/>
</dbReference>
<dbReference type="HOGENOM" id="CLU_1898043_0_0_1"/>
<protein>
    <submittedName>
        <fullName evidence="1">Uncharacterized protein</fullName>
    </submittedName>
</protein>
<dbReference type="Proteomes" id="UP000008068">
    <property type="component" value="Unassembled WGS sequence"/>
</dbReference>
<dbReference type="InParanoid" id="G0PMG8"/>
<organism evidence="2">
    <name type="scientific">Caenorhabditis brenneri</name>
    <name type="common">Nematode worm</name>
    <dbReference type="NCBI Taxonomy" id="135651"/>
    <lineage>
        <taxon>Eukaryota</taxon>
        <taxon>Metazoa</taxon>
        <taxon>Ecdysozoa</taxon>
        <taxon>Nematoda</taxon>
        <taxon>Chromadorea</taxon>
        <taxon>Rhabditida</taxon>
        <taxon>Rhabditina</taxon>
        <taxon>Rhabditomorpha</taxon>
        <taxon>Rhabditoidea</taxon>
        <taxon>Rhabditidae</taxon>
        <taxon>Peloderinae</taxon>
        <taxon>Caenorhabditis</taxon>
    </lineage>
</organism>
<gene>
    <name evidence="1" type="ORF">CAEBREN_16854</name>
</gene>
<reference evidence="2" key="1">
    <citation type="submission" date="2011-07" db="EMBL/GenBank/DDBJ databases">
        <authorList>
            <consortium name="Caenorhabditis brenneri Sequencing and Analysis Consortium"/>
            <person name="Wilson R.K."/>
        </authorList>
    </citation>
    <scope>NUCLEOTIDE SEQUENCE [LARGE SCALE GENOMIC DNA]</scope>
    <source>
        <strain evidence="2">PB2801</strain>
    </source>
</reference>
<keyword evidence="2" id="KW-1185">Reference proteome</keyword>
<dbReference type="AlphaFoldDB" id="G0PMG8"/>
<accession>G0PMG8</accession>
<evidence type="ECO:0000313" key="1">
    <source>
        <dbReference type="EMBL" id="EGT37292.1"/>
    </source>
</evidence>